<dbReference type="GO" id="GO:0016740">
    <property type="term" value="F:transferase activity"/>
    <property type="evidence" value="ECO:0007669"/>
    <property type="project" value="UniProtKB-KW"/>
</dbReference>
<evidence type="ECO:0000259" key="1">
    <source>
        <dbReference type="Pfam" id="PF08759"/>
    </source>
</evidence>
<dbReference type="Pfam" id="PF08759">
    <property type="entry name" value="GT-D"/>
    <property type="match status" value="1"/>
</dbReference>
<feature type="domain" description="Glucosyltransferase 3-like C-terminal" evidence="2">
    <location>
        <begin position="174"/>
        <end position="246"/>
    </location>
</feature>
<gene>
    <name evidence="3" type="ORF">FC49_GL001111</name>
</gene>
<comment type="caution">
    <text evidence="3">The sequence shown here is derived from an EMBL/GenBank/DDBJ whole genome shotgun (WGS) entry which is preliminary data.</text>
</comment>
<feature type="domain" description="Glycosyltransferase GT-D fold" evidence="1">
    <location>
        <begin position="286"/>
        <end position="508"/>
    </location>
</feature>
<dbReference type="Gene3D" id="3.40.50.2000">
    <property type="entry name" value="Glycogen Phosphorylase B"/>
    <property type="match status" value="1"/>
</dbReference>
<dbReference type="AlphaFoldDB" id="A0A0R1WFF2"/>
<organism evidence="3 4">
    <name type="scientific">Limosilactobacillus oris DSM 4864</name>
    <dbReference type="NCBI Taxonomy" id="1423779"/>
    <lineage>
        <taxon>Bacteria</taxon>
        <taxon>Bacillati</taxon>
        <taxon>Bacillota</taxon>
        <taxon>Bacilli</taxon>
        <taxon>Lactobacillales</taxon>
        <taxon>Lactobacillaceae</taxon>
        <taxon>Limosilactobacillus</taxon>
    </lineage>
</organism>
<protein>
    <submittedName>
        <fullName evidence="3">Glycosyltransferase, sp 1767 family</fullName>
    </submittedName>
</protein>
<evidence type="ECO:0000313" key="4">
    <source>
        <dbReference type="Proteomes" id="UP000050973"/>
    </source>
</evidence>
<sequence>MATYVTSDGSLYQERIAEVLARLGVQRFNGQSTELQAHDAVVVQGINFPQQLATVEQASKPLVFIAWLPAYDWLPAQQESILDLCQHCSVVVAPTEEAKEWLVREGFASERITTCQLVGGCVAAGLPATSQHVYQQLPVQLPRSVARAKLNQAGGWGDLARPGWLTTSERIIDFLSAGLPLLARQNDPAAGLVKQHQLGLTYKNEQEKRDLLNGVTEDRYRHLAANVHHWAELLSQDSFIQQAFNRARYQAYVSSIDASKQQARFNLHVLDSQETLDYIERYQPSVARLGDGEISLMLGAGQVFQDTDPLLEKRLREIVETPSNPRLLVCLSDTFHDIGRLVPKAQDWWRGHQQTFSSFYEQLGKLGNTYGNTMVTRPYMDFQDRSQARKIFHRIKKWWQDRDLLIVEGAYTRSGVGSDLYDNARSVQRILCPPKNAWGKYQEIEAAIKRYGEGKLVLVMLGMAATVIAADLADWGQVIDSGHLDPEYEWYRQGAVSRVPIQGKHTAEMNYDEGVPQSIDDPQYNAEIILDLSK</sequence>
<dbReference type="Proteomes" id="UP000050973">
    <property type="component" value="Unassembled WGS sequence"/>
</dbReference>
<dbReference type="Pfam" id="PF26337">
    <property type="entry name" value="Gtf3_C"/>
    <property type="match status" value="1"/>
</dbReference>
<accession>A0A0R1WFF2</accession>
<keyword evidence="3" id="KW-0808">Transferase</keyword>
<dbReference type="InterPro" id="IPR014869">
    <property type="entry name" value="GT-D"/>
</dbReference>
<dbReference type="PATRIC" id="fig|1423779.3.peg.1145"/>
<name>A0A0R1WFF2_9LACO</name>
<evidence type="ECO:0000259" key="2">
    <source>
        <dbReference type="Pfam" id="PF26337"/>
    </source>
</evidence>
<dbReference type="EMBL" id="AZGE01000029">
    <property type="protein sequence ID" value="KRM14441.1"/>
    <property type="molecule type" value="Genomic_DNA"/>
</dbReference>
<reference evidence="3 4" key="1">
    <citation type="journal article" date="2015" name="Genome Announc.">
        <title>Expanding the biotechnology potential of lactobacilli through comparative genomics of 213 strains and associated genera.</title>
        <authorList>
            <person name="Sun Z."/>
            <person name="Harris H.M."/>
            <person name="McCann A."/>
            <person name="Guo C."/>
            <person name="Argimon S."/>
            <person name="Zhang W."/>
            <person name="Yang X."/>
            <person name="Jeffery I.B."/>
            <person name="Cooney J.C."/>
            <person name="Kagawa T.F."/>
            <person name="Liu W."/>
            <person name="Song Y."/>
            <person name="Salvetti E."/>
            <person name="Wrobel A."/>
            <person name="Rasinkangas P."/>
            <person name="Parkhill J."/>
            <person name="Rea M.C."/>
            <person name="O'Sullivan O."/>
            <person name="Ritari J."/>
            <person name="Douillard F.P."/>
            <person name="Paul Ross R."/>
            <person name="Yang R."/>
            <person name="Briner A.E."/>
            <person name="Felis G.E."/>
            <person name="de Vos W.M."/>
            <person name="Barrangou R."/>
            <person name="Klaenhammer T.R."/>
            <person name="Caufield P.W."/>
            <person name="Cui Y."/>
            <person name="Zhang H."/>
            <person name="O'Toole P.W."/>
        </authorList>
    </citation>
    <scope>NUCLEOTIDE SEQUENCE [LARGE SCALE GENOMIC DNA]</scope>
    <source>
        <strain evidence="3 4">DSM 4864</strain>
    </source>
</reference>
<evidence type="ECO:0000313" key="3">
    <source>
        <dbReference type="EMBL" id="KRM14441.1"/>
    </source>
</evidence>
<dbReference type="InterPro" id="IPR058592">
    <property type="entry name" value="Gtf3_C"/>
</dbReference>
<proteinExistence type="predicted"/>
<dbReference type="NCBIfam" id="TIGR03728">
    <property type="entry name" value="glyco_access_1"/>
    <property type="match status" value="1"/>
</dbReference>
<dbReference type="RefSeq" id="WP_056984740.1">
    <property type="nucleotide sequence ID" value="NZ_AZGE01000029.1"/>
</dbReference>